<evidence type="ECO:0000259" key="6">
    <source>
        <dbReference type="Pfam" id="PF23024"/>
    </source>
</evidence>
<dbReference type="FunFam" id="3.40.50.12780:FF:000013">
    <property type="entry name" value="Long-chain-fatty-acid--AMP ligase FadD32"/>
    <property type="match status" value="1"/>
</dbReference>
<keyword evidence="3" id="KW-0276">Fatty acid metabolism</keyword>
<feature type="domain" description="AMP-binding enzyme C-terminal" evidence="6">
    <location>
        <begin position="462"/>
        <end position="571"/>
    </location>
</feature>
<accession>A0A9X2Z7T0</accession>
<dbReference type="Proteomes" id="UP001141629">
    <property type="component" value="Unassembled WGS sequence"/>
</dbReference>
<dbReference type="GO" id="GO:0006633">
    <property type="term" value="P:fatty acid biosynthetic process"/>
    <property type="evidence" value="ECO:0007669"/>
    <property type="project" value="TreeGrafter"/>
</dbReference>
<dbReference type="InterPro" id="IPR000873">
    <property type="entry name" value="AMP-dep_synth/lig_dom"/>
</dbReference>
<sequence>MTSTARSTILSMLHGRATMRPDDVAMTFTDYARDPSGIRETLTWSQLSRRATSVAGDIAQHASVGDRAVILAPQGLDYVAAFLGSMQAGLIAVPLPLPHRGSTHERVSTVFEDTSPTVVLTTSEVAADVGDYVDRSRLGTAPKLVEIDATASANAPTALPTDLPNTAYLQYSSGSTRQPTGVVLTHRNLTANFEQLMRIFFADAPAPTDMTIVSWLPFYHDMGLVLGICAPILGGFRAELTSPVAFLEKPSRWVRALAESSHAWSSAPNFAFDMAARKTTDADLAGLTLNQVRGIISGAERVEPATLRRFVDRFAHFGFRDDMMRPSYGLAEATVFVAGGTWSDSAPESHFDVDELGAGRVQRCAAGKGTVLVRYQVPQSPVLRIVDGESKRECPPDVIGEIWVHGENVADGYWNKPPQEQLGFGAALVDPSPGTPDAPWLRTGDLGFVHGDELFVVGRIKDLLIVRGRNHYPEDIEVTVQEITAGRVAALAVPVGGTEELVTVIELKMRAPDGDVARWLGGVKSEVTAAISKAHGLNAADLVFVAPGSIPTTTSGKIRRAACAEQYRQDQFARLDA</sequence>
<dbReference type="CDD" id="cd05931">
    <property type="entry name" value="FAAL"/>
    <property type="match status" value="1"/>
</dbReference>
<dbReference type="AlphaFoldDB" id="A0A9X2Z7T0"/>
<dbReference type="PANTHER" id="PTHR22754">
    <property type="entry name" value="DISCO-INTERACTING PROTEIN 2 DIP2 -RELATED"/>
    <property type="match status" value="1"/>
</dbReference>
<gene>
    <name evidence="7" type="ORF">H7K45_29375</name>
</gene>
<dbReference type="InterPro" id="IPR045851">
    <property type="entry name" value="AMP-bd_C_sf"/>
</dbReference>
<protein>
    <submittedName>
        <fullName evidence="7">AMP-binding protein</fullName>
    </submittedName>
</protein>
<dbReference type="Pfam" id="PF23024">
    <property type="entry name" value="AMP-dom_DIP2-like"/>
    <property type="match status" value="1"/>
</dbReference>
<keyword evidence="2" id="KW-0436">Ligase</keyword>
<dbReference type="InterPro" id="IPR025110">
    <property type="entry name" value="AMP-bd_C"/>
</dbReference>
<evidence type="ECO:0000256" key="2">
    <source>
        <dbReference type="ARBA" id="ARBA00022598"/>
    </source>
</evidence>
<dbReference type="FunFam" id="3.30.300.30:FF:000016">
    <property type="entry name" value="Fatty-acid-CoA ligase FadD26"/>
    <property type="match status" value="1"/>
</dbReference>
<evidence type="ECO:0000259" key="5">
    <source>
        <dbReference type="Pfam" id="PF00501"/>
    </source>
</evidence>
<dbReference type="EMBL" id="JACKVK010000020">
    <property type="protein sequence ID" value="MCV7424660.1"/>
    <property type="molecule type" value="Genomic_DNA"/>
</dbReference>
<comment type="caution">
    <text evidence="7">The sequence shown here is derived from an EMBL/GenBank/DDBJ whole genome shotgun (WGS) entry which is preliminary data.</text>
</comment>
<feature type="domain" description="AMP-dependent synthetase/ligase" evidence="5">
    <location>
        <begin position="16"/>
        <end position="414"/>
    </location>
</feature>
<dbReference type="Gene3D" id="3.30.300.30">
    <property type="match status" value="1"/>
</dbReference>
<dbReference type="InterPro" id="IPR040097">
    <property type="entry name" value="FAAL/FAAC"/>
</dbReference>
<evidence type="ECO:0000313" key="7">
    <source>
        <dbReference type="EMBL" id="MCV7424660.1"/>
    </source>
</evidence>
<reference evidence="7" key="1">
    <citation type="submission" date="2020-07" db="EMBL/GenBank/DDBJ databases">
        <authorList>
            <person name="Pettersson B.M.F."/>
            <person name="Behra P.R.K."/>
            <person name="Ramesh M."/>
            <person name="Das S."/>
            <person name="Dasgupta S."/>
            <person name="Kirsebom L.A."/>
        </authorList>
    </citation>
    <scope>NUCLEOTIDE SEQUENCE</scope>
    <source>
        <strain evidence="7">DSM 44838</strain>
    </source>
</reference>
<dbReference type="NCBIfam" id="NF004509">
    <property type="entry name" value="PRK05850.1"/>
    <property type="match status" value="1"/>
</dbReference>
<dbReference type="InterPro" id="IPR042099">
    <property type="entry name" value="ANL_N_sf"/>
</dbReference>
<reference evidence="7" key="2">
    <citation type="journal article" date="2022" name="BMC Genomics">
        <title>Comparative genome analysis of mycobacteria focusing on tRNA and non-coding RNA.</title>
        <authorList>
            <person name="Behra P.R.K."/>
            <person name="Pettersson B.M.F."/>
            <person name="Ramesh M."/>
            <person name="Das S."/>
            <person name="Dasgupta S."/>
            <person name="Kirsebom L.A."/>
        </authorList>
    </citation>
    <scope>NUCLEOTIDE SEQUENCE</scope>
    <source>
        <strain evidence="7">DSM 44838</strain>
    </source>
</reference>
<dbReference type="GO" id="GO:0071766">
    <property type="term" value="P:Actinobacterium-type cell wall biogenesis"/>
    <property type="evidence" value="ECO:0007669"/>
    <property type="project" value="UniProtKB-ARBA"/>
</dbReference>
<evidence type="ECO:0000256" key="3">
    <source>
        <dbReference type="ARBA" id="ARBA00022832"/>
    </source>
</evidence>
<name>A0A9X2Z7T0_9MYCO</name>
<dbReference type="Gene3D" id="3.40.50.12780">
    <property type="entry name" value="N-terminal domain of ligase-like"/>
    <property type="match status" value="1"/>
</dbReference>
<evidence type="ECO:0000313" key="8">
    <source>
        <dbReference type="Proteomes" id="UP001141629"/>
    </source>
</evidence>
<organism evidence="7 8">
    <name type="scientific">Mycobacterium yunnanensis</name>
    <dbReference type="NCBI Taxonomy" id="368477"/>
    <lineage>
        <taxon>Bacteria</taxon>
        <taxon>Bacillati</taxon>
        <taxon>Actinomycetota</taxon>
        <taxon>Actinomycetes</taxon>
        <taxon>Mycobacteriales</taxon>
        <taxon>Mycobacteriaceae</taxon>
        <taxon>Mycobacterium</taxon>
    </lineage>
</organism>
<dbReference type="GO" id="GO:0005886">
    <property type="term" value="C:plasma membrane"/>
    <property type="evidence" value="ECO:0007669"/>
    <property type="project" value="TreeGrafter"/>
</dbReference>
<evidence type="ECO:0000256" key="1">
    <source>
        <dbReference type="ARBA" id="ARBA00006432"/>
    </source>
</evidence>
<proteinExistence type="inferred from homology"/>
<dbReference type="Pfam" id="PF00501">
    <property type="entry name" value="AMP-binding"/>
    <property type="match status" value="1"/>
</dbReference>
<comment type="similarity">
    <text evidence="1">Belongs to the ATP-dependent AMP-binding enzyme family.</text>
</comment>
<dbReference type="GO" id="GO:0070566">
    <property type="term" value="F:adenylyltransferase activity"/>
    <property type="evidence" value="ECO:0007669"/>
    <property type="project" value="TreeGrafter"/>
</dbReference>
<dbReference type="RefSeq" id="WP_263999730.1">
    <property type="nucleotide sequence ID" value="NZ_JACKVK010000020.1"/>
</dbReference>
<dbReference type="PANTHER" id="PTHR22754:SF32">
    <property type="entry name" value="DISCO-INTERACTING PROTEIN 2"/>
    <property type="match status" value="1"/>
</dbReference>
<dbReference type="GO" id="GO:0016874">
    <property type="term" value="F:ligase activity"/>
    <property type="evidence" value="ECO:0007669"/>
    <property type="project" value="UniProtKB-KW"/>
</dbReference>
<evidence type="ECO:0000256" key="4">
    <source>
        <dbReference type="ARBA" id="ARBA00023098"/>
    </source>
</evidence>
<dbReference type="SUPFAM" id="SSF56801">
    <property type="entry name" value="Acetyl-CoA synthetase-like"/>
    <property type="match status" value="1"/>
</dbReference>
<keyword evidence="4" id="KW-0443">Lipid metabolism</keyword>
<keyword evidence="8" id="KW-1185">Reference proteome</keyword>